<gene>
    <name evidence="2" type="ORF">COU95_02445</name>
</gene>
<dbReference type="InterPro" id="IPR013229">
    <property type="entry name" value="PEGA"/>
</dbReference>
<dbReference type="Proteomes" id="UP000231474">
    <property type="component" value="Unassembled WGS sequence"/>
</dbReference>
<organism evidence="2 3">
    <name type="scientific">Candidatus Shapirobacteria bacterium CG10_big_fil_rev_8_21_14_0_10_40_9</name>
    <dbReference type="NCBI Taxonomy" id="1974888"/>
    <lineage>
        <taxon>Bacteria</taxon>
        <taxon>Candidatus Shapironibacteriota</taxon>
    </lineage>
</organism>
<sequence>MIGKRTLIFLTILLAIFGSTIFVIKLAKGYKPDFSQKTFRATGLLVATSIPDGGQIFVDGKLKSATNTTISLSPDTYEVEIKKDGFNLWKKTLKIEKELVVKTEAYLFPQVPDLKALTFTGAANPTLSPDETKVVYSVSKAEIGKNGLWVQELSELPFGISHEPRQILQSAPGGRDFSKATFRWSQDSKQVLVTLKSGKTEENFLIDPNTLNSATELIDVTSNLPIIRQQWEKEEKQKRNQRLTKLPPELLEILKAGSKDIVFSLDETKILYTATASAQIKDNLIPQIPAASTQKQERTLKPGQTYVYDIKEDRNFWVAGEETNISWFPTSKHLIQVEKEKITIMEYDGTNRTVVYFGPYEFPFAFPFPSGNKILILTALGKDQPFNLYAVSLR</sequence>
<dbReference type="SUPFAM" id="SSF82171">
    <property type="entry name" value="DPP6 N-terminal domain-like"/>
    <property type="match status" value="1"/>
</dbReference>
<dbReference type="AlphaFoldDB" id="A0A2M8L3D0"/>
<dbReference type="EMBL" id="PFEK01000047">
    <property type="protein sequence ID" value="PJE67430.1"/>
    <property type="molecule type" value="Genomic_DNA"/>
</dbReference>
<dbReference type="Pfam" id="PF08308">
    <property type="entry name" value="PEGA"/>
    <property type="match status" value="1"/>
</dbReference>
<reference evidence="3" key="1">
    <citation type="submission" date="2017-09" db="EMBL/GenBank/DDBJ databases">
        <title>Depth-based differentiation of microbial function through sediment-hosted aquifers and enrichment of novel symbionts in the deep terrestrial subsurface.</title>
        <authorList>
            <person name="Probst A.J."/>
            <person name="Ladd B."/>
            <person name="Jarett J.K."/>
            <person name="Geller-Mcgrath D.E."/>
            <person name="Sieber C.M.K."/>
            <person name="Emerson J.B."/>
            <person name="Anantharaman K."/>
            <person name="Thomas B.C."/>
            <person name="Malmstrom R."/>
            <person name="Stieglmeier M."/>
            <person name="Klingl A."/>
            <person name="Woyke T."/>
            <person name="Ryan C.M."/>
            <person name="Banfield J.F."/>
        </authorList>
    </citation>
    <scope>NUCLEOTIDE SEQUENCE [LARGE SCALE GENOMIC DNA]</scope>
</reference>
<name>A0A2M8L3D0_9BACT</name>
<comment type="caution">
    <text evidence="2">The sequence shown here is derived from an EMBL/GenBank/DDBJ whole genome shotgun (WGS) entry which is preliminary data.</text>
</comment>
<proteinExistence type="predicted"/>
<evidence type="ECO:0000313" key="2">
    <source>
        <dbReference type="EMBL" id="PJE67430.1"/>
    </source>
</evidence>
<dbReference type="InterPro" id="IPR011042">
    <property type="entry name" value="6-blade_b-propeller_TolB-like"/>
</dbReference>
<accession>A0A2M8L3D0</accession>
<feature type="domain" description="PEGA" evidence="1">
    <location>
        <begin position="43"/>
        <end position="104"/>
    </location>
</feature>
<evidence type="ECO:0000259" key="1">
    <source>
        <dbReference type="Pfam" id="PF08308"/>
    </source>
</evidence>
<evidence type="ECO:0000313" key="3">
    <source>
        <dbReference type="Proteomes" id="UP000231474"/>
    </source>
</evidence>
<dbReference type="Gene3D" id="2.120.10.30">
    <property type="entry name" value="TolB, C-terminal domain"/>
    <property type="match status" value="1"/>
</dbReference>
<protein>
    <recommendedName>
        <fullName evidence="1">PEGA domain-containing protein</fullName>
    </recommendedName>
</protein>